<reference evidence="3" key="1">
    <citation type="submission" date="2022-05" db="EMBL/GenBank/DDBJ databases">
        <title>Sphingomonas sp. strain RMG20 Genome sequencing and assembly.</title>
        <authorList>
            <person name="Kim I."/>
        </authorList>
    </citation>
    <scope>NUCLEOTIDE SEQUENCE</scope>
    <source>
        <strain evidence="3">RMG20</strain>
    </source>
</reference>
<evidence type="ECO:0000256" key="2">
    <source>
        <dbReference type="SAM" id="MobiDB-lite"/>
    </source>
</evidence>
<dbReference type="Proteomes" id="UP001055580">
    <property type="component" value="Chromosome"/>
</dbReference>
<feature type="region of interest" description="Disordered" evidence="2">
    <location>
        <begin position="95"/>
        <end position="123"/>
    </location>
</feature>
<dbReference type="EMBL" id="CP098401">
    <property type="protein sequence ID" value="URW74841.1"/>
    <property type="molecule type" value="Genomic_DNA"/>
</dbReference>
<keyword evidence="4" id="KW-1185">Reference proteome</keyword>
<feature type="coiled-coil region" evidence="1">
    <location>
        <begin position="39"/>
        <end position="90"/>
    </location>
</feature>
<name>A0ABY4TWD2_9SPHN</name>
<evidence type="ECO:0000256" key="1">
    <source>
        <dbReference type="SAM" id="Coils"/>
    </source>
</evidence>
<keyword evidence="1" id="KW-0175">Coiled coil</keyword>
<dbReference type="Gene3D" id="3.30.930.30">
    <property type="match status" value="1"/>
</dbReference>
<dbReference type="RefSeq" id="WP_250749943.1">
    <property type="nucleotide sequence ID" value="NZ_CP098401.1"/>
</dbReference>
<organism evidence="3 4">
    <name type="scientific">Sphingomonas donggukensis</name>
    <dbReference type="NCBI Taxonomy" id="2949093"/>
    <lineage>
        <taxon>Bacteria</taxon>
        <taxon>Pseudomonadati</taxon>
        <taxon>Pseudomonadota</taxon>
        <taxon>Alphaproteobacteria</taxon>
        <taxon>Sphingomonadales</taxon>
        <taxon>Sphingomonadaceae</taxon>
        <taxon>Sphingomonas</taxon>
    </lineage>
</organism>
<accession>A0ABY4TWD2</accession>
<proteinExistence type="predicted"/>
<gene>
    <name evidence="3" type="ORF">M9980_09705</name>
</gene>
<evidence type="ECO:0000313" key="4">
    <source>
        <dbReference type="Proteomes" id="UP001055580"/>
    </source>
</evidence>
<sequence length="980" mass="106140">MKSSISTTGAGPSAAPPTRSFNVLLADGSRLRVTCRDLALQLRQERNATLKRLRQTRAEALADVADRVGEARIRREFEAAEREMDAAIRRLSKQVRVKPEPRRRSSASRSAPSGPTRTGHSGIVFTRHATSALARRDQLGREGMMLRIRYVRAGGRQASPGCLRRHYRYIAREAAVTLDSDGMRIVLGNIGDTEDKVIGVLDLQEQVLRATRKNAKLGFRMIGALPYGLPVDARREFLQRLGDELFGKRGLPWTAAAHDSDPGASVDNPHFHLDYGLLPMELLADGSVIISNDLRTDLDGQEGLRFIRHTVARVMTEVAQEYGLDRRFTALSYCERGMDRDGGEHVGQEGTAAHRRGEHVATIARNEAKQRRADARERSRKAGARLYALERLKLALAATPAAPSLSDEPAYQREEVLPAMAPVIAAPIAVNDIRPMAPDVSMQFVSMKTDPVPQHDDGMPVAPAHRPAPSLAALTTIIDAEPLAIVPEMAPVTETPLPGVPAMPSVIPIAAIPPTAAPIDDALPNASDIAVSFASLSTPLPADVPAHTNLIAAPDMAAPADVIANLGPEAPTVDAPPAITATGYPAPRQAAGMLPHTDTPMAPEMAAVPAFTGICRNVSTIAPPVVTLVEPPVDDPYAPTPIIWSIGRQASVDPADTLTEQRLKEALEREEAQRRSADSEEATRRDRQMANAAAFEALRRHDEWLGQDDEGRYSVSDAALRASGLDRADLDTLEAQTALEAIGFAQVDRLDPVLDDRSGRPVFHIVDGGLHLDGRFARDLCDDVARWSDSPHFRAFVISIWPELRAALAPATSAKGLSAITAEDQRRQALDDMLAAIAEERHFLGRERGLVVVPPHILARFGLSPADIAGDEARRRIANLADRQAVEVSQIATHVRTSPHDIVPDGEGWRLRDSAPADILLLVKAWRNDVTMQQALGRVVGTRSAEAPVRDTVRPGAEEAGDTSRIVRRFPGLPGYGMGD</sequence>
<evidence type="ECO:0000313" key="3">
    <source>
        <dbReference type="EMBL" id="URW74841.1"/>
    </source>
</evidence>
<protein>
    <submittedName>
        <fullName evidence="3">Uncharacterized protein</fullName>
    </submittedName>
</protein>
<feature type="region of interest" description="Disordered" evidence="2">
    <location>
        <begin position="667"/>
        <end position="687"/>
    </location>
</feature>